<dbReference type="InterPro" id="IPR005372">
    <property type="entry name" value="UPF0182"/>
</dbReference>
<name>K9YW95_DACS8</name>
<dbReference type="KEGG" id="dsl:Dacsa_2145"/>
<evidence type="ECO:0000313" key="6">
    <source>
        <dbReference type="EMBL" id="AFZ50777.1"/>
    </source>
</evidence>
<feature type="transmembrane region" description="Helical" evidence="5">
    <location>
        <begin position="167"/>
        <end position="185"/>
    </location>
</feature>
<keyword evidence="4 5" id="KW-0472">Membrane</keyword>
<dbReference type="PATRIC" id="fig|13035.3.peg.2434"/>
<feature type="transmembrane region" description="Helical" evidence="5">
    <location>
        <begin position="205"/>
        <end position="224"/>
    </location>
</feature>
<evidence type="ECO:0000256" key="1">
    <source>
        <dbReference type="ARBA" id="ARBA00022475"/>
    </source>
</evidence>
<dbReference type="eggNOG" id="COG1615">
    <property type="taxonomic scope" value="Bacteria"/>
</dbReference>
<feature type="transmembrane region" description="Helical" evidence="5">
    <location>
        <begin position="12"/>
        <end position="35"/>
    </location>
</feature>
<dbReference type="AlphaFoldDB" id="K9YW95"/>
<dbReference type="STRING" id="13035.Dacsa_2145"/>
<feature type="transmembrane region" description="Helical" evidence="5">
    <location>
        <begin position="55"/>
        <end position="80"/>
    </location>
</feature>
<organism evidence="6 7">
    <name type="scientific">Dactylococcopsis salina (strain PCC 8305)</name>
    <name type="common">Myxobactron salinum</name>
    <dbReference type="NCBI Taxonomy" id="13035"/>
    <lineage>
        <taxon>Bacteria</taxon>
        <taxon>Bacillati</taxon>
        <taxon>Cyanobacteriota</taxon>
        <taxon>Cyanophyceae</taxon>
        <taxon>Nodosilineales</taxon>
        <taxon>Cymatolegaceae</taxon>
        <taxon>Dactylococcopsis</taxon>
    </lineage>
</organism>
<evidence type="ECO:0000256" key="3">
    <source>
        <dbReference type="ARBA" id="ARBA00022989"/>
    </source>
</evidence>
<feature type="transmembrane region" description="Helical" evidence="5">
    <location>
        <begin position="249"/>
        <end position="268"/>
    </location>
</feature>
<gene>
    <name evidence="6" type="ORF">Dacsa_2145</name>
</gene>
<dbReference type="PANTHER" id="PTHR39344:SF1">
    <property type="entry name" value="UPF0182 PROTEIN SLL1060"/>
    <property type="match status" value="1"/>
</dbReference>
<dbReference type="OrthoDB" id="9763654at2"/>
<dbReference type="PANTHER" id="PTHR39344">
    <property type="entry name" value="UPF0182 PROTEIN SLL1060"/>
    <property type="match status" value="1"/>
</dbReference>
<evidence type="ECO:0000256" key="5">
    <source>
        <dbReference type="HAMAP-Rule" id="MF_01600"/>
    </source>
</evidence>
<comment type="subcellular location">
    <subcellularLocation>
        <location evidence="5">Cell membrane</location>
        <topology evidence="5">Multi-pass membrane protein</topology>
    </subcellularLocation>
</comment>
<evidence type="ECO:0000256" key="4">
    <source>
        <dbReference type="ARBA" id="ARBA00023136"/>
    </source>
</evidence>
<dbReference type="Proteomes" id="UP000010482">
    <property type="component" value="Chromosome"/>
</dbReference>
<dbReference type="GO" id="GO:0005886">
    <property type="term" value="C:plasma membrane"/>
    <property type="evidence" value="ECO:0007669"/>
    <property type="project" value="UniProtKB-SubCell"/>
</dbReference>
<comment type="similarity">
    <text evidence="5">Belongs to the UPF0182 family.</text>
</comment>
<feature type="transmembrane region" description="Helical" evidence="5">
    <location>
        <begin position="275"/>
        <end position="296"/>
    </location>
</feature>
<reference evidence="6" key="1">
    <citation type="submission" date="2012-04" db="EMBL/GenBank/DDBJ databases">
        <title>Finished genome of Dactylococcopsis salina PCC 8305.</title>
        <authorList>
            <consortium name="US DOE Joint Genome Institute"/>
            <person name="Gugger M."/>
            <person name="Coursin T."/>
            <person name="Rippka R."/>
            <person name="Tandeau De Marsac N."/>
            <person name="Huntemann M."/>
            <person name="Wei C.-L."/>
            <person name="Han J."/>
            <person name="Detter J.C."/>
            <person name="Han C."/>
            <person name="Tapia R."/>
            <person name="Daligault H."/>
            <person name="Chen A."/>
            <person name="Krypides N."/>
            <person name="Mavromatis K."/>
            <person name="Markowitz V."/>
            <person name="Szeto E."/>
            <person name="Ivanova N."/>
            <person name="Ovchinnikova G."/>
            <person name="Pagani I."/>
            <person name="Pati A."/>
            <person name="Goodwin L."/>
            <person name="Peters L."/>
            <person name="Pitluck S."/>
            <person name="Woyke T."/>
            <person name="Kerfeld C."/>
        </authorList>
    </citation>
    <scope>NUCLEOTIDE SEQUENCE [LARGE SCALE GENOMIC DNA]</scope>
    <source>
        <strain evidence="6">PCC 8305</strain>
    </source>
</reference>
<protein>
    <recommendedName>
        <fullName evidence="5">UPF0182 protein Dacsa_2145</fullName>
    </recommendedName>
</protein>
<keyword evidence="3 5" id="KW-1133">Transmembrane helix</keyword>
<dbReference type="HOGENOM" id="CLU_007733_0_0_3"/>
<dbReference type="EMBL" id="CP003944">
    <property type="protein sequence ID" value="AFZ50777.1"/>
    <property type="molecule type" value="Genomic_DNA"/>
</dbReference>
<keyword evidence="1 5" id="KW-1003">Cell membrane</keyword>
<sequence>MVSHRSSKQPNWRWLIPPIVILILLLIFSGTLVHLTTESWWFSAIGFRDVFWTLLTWRGITWVGSFIIFGLFLWLNYWFAMRVTRYSTIRFLEQSDLSFYADRAPKYIAPIIIFFMSLSAAGASVTAWDTLLKFFNATEFNLNDPIYNRDIGFYMFQLPFYEGLQDWLFALLITGFFVAAAIYLLKGTINLDRGWQYIIYGEAKAHLCLLLAGLSFLVAFQFWLQRYDLLYSGEGVVSGAGFTDTHARLVALTAMGFMALALAVIFIASAGQNTLILPLTGIGLYLVIYLLLYQAYPGFQQRFQVEPNELAKEKPYIEHNIQLTRDAYNLSTVERDDYPAQGRLDRAKLNDNEGTIRNVRLWDYRPLLTTYGQLQEIRPYYSFRDVDVDRYTINDVYRQVMLSPRELSRAPQNRWVTQRLKYTHGYGLVMSPVNKVTDQGLPELFVKDIPPESSVDIEVEQPRIYYGEETNNYIFTGMVEDEFDYPLGEDNASNRYQGKGGVDLGSFWHKLLYAYDLGSFKVLISSQFQPESRIHYYRNIRQRINHVAPFLRLDADPYITIVNGRMKWIVEGYTVSDYYPYSEPASNINNASAILRSGQSTQLLTGGFNYVRNSVKVVVDAYDGTLQFVITDESDPLIQTYQKIFPDLFTSMLDVSPELKSHFRYPLDLFKIQSQMYLDYHMSNPEVFYNQEDLWQYATETYEGNTQLVEPYYTIMRLPDEERVEFVLILPFTPVNKDNMIAWMAARSDGGNYGRLLLYEFPKQELIYGPSQIEARINQTPEISQQLSLWDQQGSRVIRGNLLVIPIEQSLLYVEPIYLRSEQGELPQLKRVVVAHGDNLVMRPNLQSAIAAIFGEETAPPALSEEKPTTETTIPNELAQRALNLYRDAQQAAQAGNWGEYGDKIKELQGILEQLNQEENDD</sequence>
<evidence type="ECO:0000256" key="2">
    <source>
        <dbReference type="ARBA" id="ARBA00022692"/>
    </source>
</evidence>
<keyword evidence="2 5" id="KW-0812">Transmembrane</keyword>
<accession>K9YW95</accession>
<proteinExistence type="inferred from homology"/>
<feature type="transmembrane region" description="Helical" evidence="5">
    <location>
        <begin position="107"/>
        <end position="128"/>
    </location>
</feature>
<dbReference type="Pfam" id="PF03699">
    <property type="entry name" value="UPF0182"/>
    <property type="match status" value="1"/>
</dbReference>
<dbReference type="GO" id="GO:0005576">
    <property type="term" value="C:extracellular region"/>
    <property type="evidence" value="ECO:0007669"/>
    <property type="project" value="TreeGrafter"/>
</dbReference>
<dbReference type="RefSeq" id="WP_015229770.1">
    <property type="nucleotide sequence ID" value="NC_019780.1"/>
</dbReference>
<evidence type="ECO:0000313" key="7">
    <source>
        <dbReference type="Proteomes" id="UP000010482"/>
    </source>
</evidence>
<dbReference type="HAMAP" id="MF_01600">
    <property type="entry name" value="UPF0182"/>
    <property type="match status" value="1"/>
</dbReference>
<keyword evidence="7" id="KW-1185">Reference proteome</keyword>